<dbReference type="Pfam" id="PF06429">
    <property type="entry name" value="Flg_bbr_C"/>
    <property type="match status" value="1"/>
</dbReference>
<keyword evidence="5" id="KW-0964">Secreted</keyword>
<dbReference type="PANTHER" id="PTHR30033:SF2">
    <property type="entry name" value="FLAGELLAR HOOK PROTEIN"/>
    <property type="match status" value="1"/>
</dbReference>
<protein>
    <recommendedName>
        <fullName evidence="4">Flagellar hook-associated protein 1</fullName>
    </recommendedName>
</protein>
<dbReference type="GO" id="GO:0044780">
    <property type="term" value="P:bacterial-type flagellum assembly"/>
    <property type="evidence" value="ECO:0007669"/>
    <property type="project" value="InterPro"/>
</dbReference>
<evidence type="ECO:0000259" key="7">
    <source>
        <dbReference type="Pfam" id="PF00460"/>
    </source>
</evidence>
<reference evidence="11" key="1">
    <citation type="submission" date="2017-08" db="EMBL/GenBank/DDBJ databases">
        <authorList>
            <person name="Varghese N."/>
            <person name="Submissions S."/>
        </authorList>
    </citation>
    <scope>NUCLEOTIDE SEQUENCE [LARGE SCALE GENOMIC DNA]</scope>
    <source>
        <strain evidence="11">JA234</strain>
    </source>
</reference>
<dbReference type="OrthoDB" id="7181295at2"/>
<keyword evidence="10" id="KW-0282">Flagellum</keyword>
<evidence type="ECO:0000256" key="6">
    <source>
        <dbReference type="ARBA" id="ARBA00023143"/>
    </source>
</evidence>
<name>A0A285CL68_9RHOB</name>
<dbReference type="GO" id="GO:0009424">
    <property type="term" value="C:bacterial-type flagellum hook"/>
    <property type="evidence" value="ECO:0007669"/>
    <property type="project" value="InterPro"/>
</dbReference>
<keyword evidence="10" id="KW-0966">Cell projection</keyword>
<evidence type="ECO:0000313" key="10">
    <source>
        <dbReference type="EMBL" id="SNX67753.1"/>
    </source>
</evidence>
<keyword evidence="11" id="KW-1185">Reference proteome</keyword>
<dbReference type="InterPro" id="IPR019776">
    <property type="entry name" value="Flagellar_basal_body_rod_CS"/>
</dbReference>
<evidence type="ECO:0000256" key="4">
    <source>
        <dbReference type="ARBA" id="ARBA00016244"/>
    </source>
</evidence>
<gene>
    <name evidence="10" type="ORF">SAMN05878503_101391</name>
</gene>
<dbReference type="RefSeq" id="WP_097028981.1">
    <property type="nucleotide sequence ID" value="NZ_OAOQ01000001.1"/>
</dbReference>
<dbReference type="InterPro" id="IPR002371">
    <property type="entry name" value="FlgK"/>
</dbReference>
<evidence type="ECO:0000313" key="11">
    <source>
        <dbReference type="Proteomes" id="UP000219467"/>
    </source>
</evidence>
<keyword evidence="6" id="KW-0975">Bacterial flagellum</keyword>
<comment type="subcellular location">
    <subcellularLocation>
        <location evidence="1">Bacterial flagellum basal body</location>
    </subcellularLocation>
    <subcellularLocation>
        <location evidence="2">Secreted</location>
    </subcellularLocation>
</comment>
<comment type="similarity">
    <text evidence="3">Belongs to the flagella basal body rod proteins family.</text>
</comment>
<feature type="domain" description="Flagellar basal body rod protein N-terminal" evidence="7">
    <location>
        <begin position="4"/>
        <end position="33"/>
    </location>
</feature>
<evidence type="ECO:0000256" key="3">
    <source>
        <dbReference type="ARBA" id="ARBA00009677"/>
    </source>
</evidence>
<proteinExistence type="inferred from homology"/>
<sequence>MSILDIARSGILSYRTALSVTAENIANVNTEGYIRREVSLVQSPGGQTTPTSGATSGQGVRVEDVRRAFDGLVAARLNAATGSASSATSFDATAGAIETLFLSGAGSVPQSLEGFFNAVNALSASPADGALRQVFIAAGDDLAYSVTQVAGGLAGLRSEVLTMAGQAAALASSQLAQLADLNGRMVGSSQGSLNPLLDERDRLLRELSGTIGISASFDSGGRVRVTLGSAPGGPVLLEGDVATGIGLAEAGGLVLNLTRGGVTSQTRQLSGGTLQGLAASLGAVDAAAAELDALASHIATEMNAVHRQGLDQTGQLGGDLFALDGWQVTAMATNGGNARAEVVDFDMDLAPSPLTLVRDGAAGLWRALDAGGAELASGADTLALDGLTLRLTGTAANGDRLVLTARQDRAIDMRFVPTSTRQIAAAAATLVSSAASNAGSATATMTPVTVAPPAGLGTVADLLSDAPAAASAVPLIRAGVVGYVPAGAASLSLASLGTQAQQEFALTDAEAAGATLLSFSVGGTLHQFDLSTLGAGSAGDLAAALNAGAVGMAGETLAGLGIVASGGAGRFALSLGAGDFDAGASITGPGIAAAGNPTPAEPAGGTIQIITRDGRHIAGTPLSSAEVALLLTEENGFLPGAVYTYTADYLNAADGTGYRGLGFDSVTLPGQQTLSLSIAAPTLGASGSVGAASTAASLAVDGGTGLPVVIDIPAGASARRVADMLNAALDGIEAAASTAVEIAAPADGMLSFRLGGGTATPLTISGAVSGGRMDGLAQAVNSVTSATGVRAELSPDGTRLLLIQDEGEDIALTSVRHDAGAAVTLRATATDGTASTGTVTLAGASDSVRFTGQIRLGSATGFAADLDGIRQDATVDPMLGGLVARSTSAAGGVERFAFRLDPALDGAGLAADGLSGVAASASYSLTLGSRSVSLDAGAAGVVDGAGVAASLAALLREGTPSAGLTGRALTSLPAEGRTLTVSYDGQSYTLRMTATGISVEGGESGQLTAAFDASNRLRITGAGSLDGSGIVVDSGAAAAFGVAAADAPVSRLTGAPADPADLPASFEIEIGGTRWMLDAAAGGITAPPGFPGTVAWDGDGRLVLDVPASAGALRVPPQDGARAAGLATEGARVAVTDGGLVLTSTIGSPVGAVAGATALASQRLTLTDLPDEDLIVVMTGSGALRLAGSVGPDTAAQLPSAIEVRVTDAQTGRIEVFDQATGHSIATRTLGADGAATVAGLRIKLSGQPATGDSFFLTPNSATAGGAETLDRLLDLANGDRATGRGGYGSEYANLQSRIGAQAKAATGRVATTAAGLETAQRVHAKATAVDLDTEAARLIEQQQAYQASSQVLSVAQTLFETLLNVL</sequence>
<evidence type="ECO:0000256" key="2">
    <source>
        <dbReference type="ARBA" id="ARBA00004613"/>
    </source>
</evidence>
<dbReference type="PROSITE" id="PS00588">
    <property type="entry name" value="FLAGELLA_BB_ROD"/>
    <property type="match status" value="1"/>
</dbReference>
<keyword evidence="10" id="KW-0969">Cilium</keyword>
<dbReference type="InterPro" id="IPR010930">
    <property type="entry name" value="Flg_bb/hook_C_dom"/>
</dbReference>
<evidence type="ECO:0000256" key="1">
    <source>
        <dbReference type="ARBA" id="ARBA00004117"/>
    </source>
</evidence>
<dbReference type="InterPro" id="IPR001444">
    <property type="entry name" value="Flag_bb_rod_N"/>
</dbReference>
<evidence type="ECO:0000256" key="5">
    <source>
        <dbReference type="ARBA" id="ARBA00022525"/>
    </source>
</evidence>
<organism evidence="10 11">
    <name type="scientific">Cereibacter ovatus</name>
    <dbReference type="NCBI Taxonomy" id="439529"/>
    <lineage>
        <taxon>Bacteria</taxon>
        <taxon>Pseudomonadati</taxon>
        <taxon>Pseudomonadota</taxon>
        <taxon>Alphaproteobacteria</taxon>
        <taxon>Rhodobacterales</taxon>
        <taxon>Paracoccaceae</taxon>
        <taxon>Cereibacter</taxon>
    </lineage>
</organism>
<dbReference type="NCBIfam" id="TIGR02492">
    <property type="entry name" value="flgK_ends"/>
    <property type="match status" value="1"/>
</dbReference>
<feature type="domain" description="Flagellar hook-associated protein FlgK helical" evidence="9">
    <location>
        <begin position="96"/>
        <end position="321"/>
    </location>
</feature>
<dbReference type="InterPro" id="IPR053927">
    <property type="entry name" value="FlgK_helical"/>
</dbReference>
<accession>A0A285CL68</accession>
<dbReference type="GO" id="GO:0005576">
    <property type="term" value="C:extracellular region"/>
    <property type="evidence" value="ECO:0007669"/>
    <property type="project" value="UniProtKB-SubCell"/>
</dbReference>
<dbReference type="PANTHER" id="PTHR30033">
    <property type="entry name" value="FLAGELLAR HOOK-ASSOCIATED PROTEIN 1"/>
    <property type="match status" value="1"/>
</dbReference>
<dbReference type="GO" id="GO:0009425">
    <property type="term" value="C:bacterial-type flagellum basal body"/>
    <property type="evidence" value="ECO:0007669"/>
    <property type="project" value="UniProtKB-SubCell"/>
</dbReference>
<dbReference type="EMBL" id="OAOQ01000001">
    <property type="protein sequence ID" value="SNX67753.1"/>
    <property type="molecule type" value="Genomic_DNA"/>
</dbReference>
<dbReference type="Pfam" id="PF07196">
    <property type="entry name" value="Flagellin_IN"/>
    <property type="match status" value="1"/>
</dbReference>
<evidence type="ECO:0000259" key="8">
    <source>
        <dbReference type="Pfam" id="PF06429"/>
    </source>
</evidence>
<dbReference type="Pfam" id="PF22638">
    <property type="entry name" value="FlgK_D1"/>
    <property type="match status" value="1"/>
</dbReference>
<evidence type="ECO:0000259" key="9">
    <source>
        <dbReference type="Pfam" id="PF22638"/>
    </source>
</evidence>
<dbReference type="InterPro" id="IPR010810">
    <property type="entry name" value="Flagellin_hook_IN_motif"/>
</dbReference>
<dbReference type="GO" id="GO:0005198">
    <property type="term" value="F:structural molecule activity"/>
    <property type="evidence" value="ECO:0007669"/>
    <property type="project" value="InterPro"/>
</dbReference>
<dbReference type="Proteomes" id="UP000219467">
    <property type="component" value="Unassembled WGS sequence"/>
</dbReference>
<dbReference type="Pfam" id="PF00460">
    <property type="entry name" value="Flg_bb_rod"/>
    <property type="match status" value="1"/>
</dbReference>
<feature type="domain" description="Flagellar basal-body/hook protein C-terminal" evidence="8">
    <location>
        <begin position="1329"/>
        <end position="1365"/>
    </location>
</feature>
<dbReference type="SUPFAM" id="SSF64518">
    <property type="entry name" value="Phase 1 flagellin"/>
    <property type="match status" value="2"/>
</dbReference>